<dbReference type="Pfam" id="PF04932">
    <property type="entry name" value="Wzy_C"/>
    <property type="match status" value="1"/>
</dbReference>
<feature type="transmembrane region" description="Helical" evidence="6">
    <location>
        <begin position="610"/>
        <end position="631"/>
    </location>
</feature>
<feature type="transmembrane region" description="Helical" evidence="6">
    <location>
        <begin position="355"/>
        <end position="375"/>
    </location>
</feature>
<feature type="transmembrane region" description="Helical" evidence="6">
    <location>
        <begin position="327"/>
        <end position="348"/>
    </location>
</feature>
<dbReference type="eggNOG" id="COG3307">
    <property type="taxonomic scope" value="Bacteria"/>
</dbReference>
<dbReference type="PANTHER" id="PTHR43630">
    <property type="entry name" value="POLY-BETA-1,6-N-ACETYL-D-GLUCOSAMINE SYNTHASE"/>
    <property type="match status" value="1"/>
</dbReference>
<dbReference type="OrthoDB" id="9815923at2"/>
<feature type="transmembrane region" description="Helical" evidence="6">
    <location>
        <begin position="205"/>
        <end position="221"/>
    </location>
</feature>
<evidence type="ECO:0000256" key="3">
    <source>
        <dbReference type="ARBA" id="ARBA00022989"/>
    </source>
</evidence>
<evidence type="ECO:0000256" key="5">
    <source>
        <dbReference type="ARBA" id="ARBA00038494"/>
    </source>
</evidence>
<accession>N6WNE5</accession>
<proteinExistence type="inferred from homology"/>
<name>N6WNE5_9GAMM</name>
<dbReference type="Pfam" id="PF00535">
    <property type="entry name" value="Glycos_transf_2"/>
    <property type="match status" value="1"/>
</dbReference>
<dbReference type="AlphaFoldDB" id="N6WNE5"/>
<dbReference type="HOGENOM" id="CLU_407580_0_0_6"/>
<dbReference type="EMBL" id="APLQ01000014">
    <property type="protein sequence ID" value="ENO12572.1"/>
    <property type="molecule type" value="Genomic_DNA"/>
</dbReference>
<feature type="transmembrane region" description="Helical" evidence="6">
    <location>
        <begin position="179"/>
        <end position="199"/>
    </location>
</feature>
<dbReference type="Proteomes" id="UP000013165">
    <property type="component" value="Unassembled WGS sequence"/>
</dbReference>
<feature type="transmembrane region" description="Helical" evidence="6">
    <location>
        <begin position="226"/>
        <end position="243"/>
    </location>
</feature>
<evidence type="ECO:0000313" key="10">
    <source>
        <dbReference type="Proteomes" id="UP000013165"/>
    </source>
</evidence>
<protein>
    <submittedName>
        <fullName evidence="9">Glycosyltransferase</fullName>
    </submittedName>
</protein>
<feature type="transmembrane region" description="Helical" evidence="6">
    <location>
        <begin position="54"/>
        <end position="74"/>
    </location>
</feature>
<feature type="transmembrane region" description="Helical" evidence="6">
    <location>
        <begin position="147"/>
        <end position="167"/>
    </location>
</feature>
<dbReference type="InterPro" id="IPR001173">
    <property type="entry name" value="Glyco_trans_2-like"/>
</dbReference>
<feature type="transmembrane region" description="Helical" evidence="6">
    <location>
        <begin position="80"/>
        <end position="99"/>
    </location>
</feature>
<evidence type="ECO:0000313" key="9">
    <source>
        <dbReference type="EMBL" id="ENO12572.1"/>
    </source>
</evidence>
<reference evidence="9 10" key="1">
    <citation type="journal article" date="2013" name="Genome Announc.">
        <title>Genome Sequence of the Polycyclic Aromatic Hydrocarbon-Degrading Bacterium Strain Marinobacter nanhaiticus D15-8WT.</title>
        <authorList>
            <person name="Cui Z."/>
            <person name="Gao W."/>
            <person name="Li Q."/>
            <person name="Xu G."/>
            <person name="Zheng L."/>
        </authorList>
    </citation>
    <scope>NUCLEOTIDE SEQUENCE [LARGE SCALE GENOMIC DNA]</scope>
    <source>
        <strain evidence="9 10">D15-8W</strain>
    </source>
</reference>
<feature type="transmembrane region" description="Helical" evidence="6">
    <location>
        <begin position="12"/>
        <end position="33"/>
    </location>
</feature>
<dbReference type="PANTHER" id="PTHR43630:SF2">
    <property type="entry name" value="GLYCOSYLTRANSFERASE"/>
    <property type="match status" value="1"/>
</dbReference>
<keyword evidence="10" id="KW-1185">Reference proteome</keyword>
<keyword evidence="9" id="KW-0808">Transferase</keyword>
<evidence type="ECO:0000256" key="6">
    <source>
        <dbReference type="SAM" id="Phobius"/>
    </source>
</evidence>
<feature type="domain" description="O-antigen ligase-related" evidence="8">
    <location>
        <begin position="191"/>
        <end position="334"/>
    </location>
</feature>
<dbReference type="eggNOG" id="COG0463">
    <property type="taxonomic scope" value="Bacteria"/>
</dbReference>
<sequence>MALLFVGLGGALLSSSLIAGSALLLALWGIVALSKGRLNEAGWEKPRELRLIHFGFWFFVLASVISWATSGFSYEGLKTLGAHVPFILFWPLLAALTLARLRASHLFMALAAMALGSGLAITIDNGFNARAWQLLLERPSGLVNPTTFGNLSLLAGMMSFAGALYFSRQNHDKIPQQRRKARVTLCLTAGLVGVIAAGLAQTRSSFVALPVLVLVFVPMLPRKARIPALVAGVIVLILATFSSDRLTQTLDQAGSMSSDRIIQLRFEAWKEAARLFLNSPLTGAGLDGYQQAILEGTSSGRLDVALASCCDDQAHNDVMQILATRGLIGLLAWAFLLGLPIALFGRYLGDRNSQVAHIAVAGLMIPVGYLAFGLTETTLDHALFVTTYLVLVAASAATLFVELDIGCQRQRRVKVSATIITMNEAHNIEHCLRSVRAVADEIIVLDSGSTDGTVELARPLADIVEVTDWPGFGVQKQRALEMASGDWVLSIDADERITEGLAREINDRLADPDADAYKLPWAVTLYGTRLDFGRSGRSPLRLFRREGVRFSDAMVHEKILIPEGRKTRQLRGRMTHYTHRHFGQALEKSAKYAWLGSQEKFRRGKRSRTLAYASFRGLLTFVHVYFLRFGFLDGPVGYLVAITYAQGSFNKYAGLWTLSRTERSASRSGNQAPD</sequence>
<keyword evidence="4 6" id="KW-0472">Membrane</keyword>
<organism evidence="9 10">
    <name type="scientific">Marinobacter nanhaiticus D15-8W</name>
    <dbReference type="NCBI Taxonomy" id="626887"/>
    <lineage>
        <taxon>Bacteria</taxon>
        <taxon>Pseudomonadati</taxon>
        <taxon>Pseudomonadota</taxon>
        <taxon>Gammaproteobacteria</taxon>
        <taxon>Pseudomonadales</taxon>
        <taxon>Marinobacteraceae</taxon>
        <taxon>Marinobacter</taxon>
    </lineage>
</organism>
<dbReference type="Gene3D" id="3.90.550.10">
    <property type="entry name" value="Spore Coat Polysaccharide Biosynthesis Protein SpsA, Chain A"/>
    <property type="match status" value="1"/>
</dbReference>
<keyword evidence="2 6" id="KW-0812">Transmembrane</keyword>
<dbReference type="PATRIC" id="fig|626887.3.peg.2846"/>
<dbReference type="GO" id="GO:0016740">
    <property type="term" value="F:transferase activity"/>
    <property type="evidence" value="ECO:0007669"/>
    <property type="project" value="UniProtKB-KW"/>
</dbReference>
<evidence type="ECO:0000256" key="1">
    <source>
        <dbReference type="ARBA" id="ARBA00004141"/>
    </source>
</evidence>
<evidence type="ECO:0000259" key="7">
    <source>
        <dbReference type="Pfam" id="PF00535"/>
    </source>
</evidence>
<dbReference type="STRING" id="626887.J057_14260"/>
<feature type="transmembrane region" description="Helical" evidence="6">
    <location>
        <begin position="381"/>
        <end position="401"/>
    </location>
</feature>
<dbReference type="InterPro" id="IPR007016">
    <property type="entry name" value="O-antigen_ligase-rel_domated"/>
</dbReference>
<gene>
    <name evidence="9" type="ORF">J057_14260</name>
</gene>
<feature type="domain" description="Glycosyltransferase 2-like" evidence="7">
    <location>
        <begin position="417"/>
        <end position="536"/>
    </location>
</feature>
<feature type="transmembrane region" description="Helical" evidence="6">
    <location>
        <begin position="106"/>
        <end position="127"/>
    </location>
</feature>
<comment type="similarity">
    <text evidence="5">Belongs to the glycosyltransferase 2 family. WaaE/KdtX subfamily.</text>
</comment>
<evidence type="ECO:0000256" key="4">
    <source>
        <dbReference type="ARBA" id="ARBA00023136"/>
    </source>
</evidence>
<comment type="caution">
    <text evidence="9">The sequence shown here is derived from an EMBL/GenBank/DDBJ whole genome shotgun (WGS) entry which is preliminary data.</text>
</comment>
<dbReference type="SUPFAM" id="SSF53448">
    <property type="entry name" value="Nucleotide-diphospho-sugar transferases"/>
    <property type="match status" value="1"/>
</dbReference>
<comment type="subcellular location">
    <subcellularLocation>
        <location evidence="1">Membrane</location>
        <topology evidence="1">Multi-pass membrane protein</topology>
    </subcellularLocation>
</comment>
<evidence type="ECO:0000256" key="2">
    <source>
        <dbReference type="ARBA" id="ARBA00022692"/>
    </source>
</evidence>
<dbReference type="InterPro" id="IPR029044">
    <property type="entry name" value="Nucleotide-diphossugar_trans"/>
</dbReference>
<dbReference type="GO" id="GO:0016020">
    <property type="term" value="C:membrane"/>
    <property type="evidence" value="ECO:0007669"/>
    <property type="project" value="UniProtKB-SubCell"/>
</dbReference>
<keyword evidence="3 6" id="KW-1133">Transmembrane helix</keyword>
<evidence type="ECO:0000259" key="8">
    <source>
        <dbReference type="Pfam" id="PF04932"/>
    </source>
</evidence>
<dbReference type="CDD" id="cd02511">
    <property type="entry name" value="Beta4Glucosyltransferase"/>
    <property type="match status" value="1"/>
</dbReference>